<dbReference type="InterPro" id="IPR008949">
    <property type="entry name" value="Isoprenoid_synthase_dom_sf"/>
</dbReference>
<dbReference type="InterPro" id="IPR033749">
    <property type="entry name" value="Polyprenyl_synt_CS"/>
</dbReference>
<keyword evidence="3 7" id="KW-0808">Transferase</keyword>
<comment type="caution">
    <text evidence="8">The sequence shown here is derived from an EMBL/GenBank/DDBJ whole genome shotgun (WGS) entry which is preliminary data.</text>
</comment>
<evidence type="ECO:0000256" key="7">
    <source>
        <dbReference type="RuleBase" id="RU004466"/>
    </source>
</evidence>
<keyword evidence="9" id="KW-1185">Reference proteome</keyword>
<evidence type="ECO:0000256" key="6">
    <source>
        <dbReference type="ARBA" id="ARBA00023229"/>
    </source>
</evidence>
<evidence type="ECO:0000256" key="5">
    <source>
        <dbReference type="ARBA" id="ARBA00022842"/>
    </source>
</evidence>
<comment type="similarity">
    <text evidence="2 7">Belongs to the FPP/GGPP synthase family.</text>
</comment>
<evidence type="ECO:0000256" key="4">
    <source>
        <dbReference type="ARBA" id="ARBA00022723"/>
    </source>
</evidence>
<keyword evidence="4" id="KW-0479">Metal-binding</keyword>
<dbReference type="EC" id="2.5.1.29" evidence="8"/>
<protein>
    <submittedName>
        <fullName evidence="8">Geranylgeranyl diphosphate synthase type II</fullName>
        <ecNumber evidence="8">2.5.1.1</ecNumber>
        <ecNumber evidence="8">2.5.1.10</ecNumber>
        <ecNumber evidence="8">2.5.1.29</ecNumber>
    </submittedName>
</protein>
<dbReference type="PANTHER" id="PTHR43281">
    <property type="entry name" value="FARNESYL DIPHOSPHATE SYNTHASE"/>
    <property type="match status" value="1"/>
</dbReference>
<accession>A0ABU0G2S3</accession>
<sequence>MDIPERIETGMQRALRYATANGCPPILARALRHAVFPGGARIRPRLCLAVAAACGDREPGAADCAAIAIELLHCASLVHDDMPCFDNALQRRGAPSVHAQFGEEIALLVGDGLIVAAFETVARETQQTPLLTAPLIATIANAVGTPYGLVAGQAWESEPEINITAYHRAKTASLFSGAVSTGAIAAGGNPRDWLGLADALGAAYQVADDLYDAAGGQNDGAGKPAGQDSRNGKPNIVTSIGLEAALDRLKRLVAEAVDNVPDCPGADTFRAMIRNEATRLMPKTLATTAA</sequence>
<proteinExistence type="inferred from homology"/>
<dbReference type="SFLD" id="SFLDS00005">
    <property type="entry name" value="Isoprenoid_Synthase_Type_I"/>
    <property type="match status" value="1"/>
</dbReference>
<organism evidence="8 9">
    <name type="scientific">Peteryoungia aggregata LMG 23059</name>
    <dbReference type="NCBI Taxonomy" id="1368425"/>
    <lineage>
        <taxon>Bacteria</taxon>
        <taxon>Pseudomonadati</taxon>
        <taxon>Pseudomonadota</taxon>
        <taxon>Alphaproteobacteria</taxon>
        <taxon>Hyphomicrobiales</taxon>
        <taxon>Rhizobiaceae</taxon>
        <taxon>Peteryoungia</taxon>
    </lineage>
</organism>
<evidence type="ECO:0000313" key="9">
    <source>
        <dbReference type="Proteomes" id="UP001238496"/>
    </source>
</evidence>
<dbReference type="CDD" id="cd00685">
    <property type="entry name" value="Trans_IPPS_HT"/>
    <property type="match status" value="1"/>
</dbReference>
<gene>
    <name evidence="8" type="ORF">J2045_000418</name>
</gene>
<dbReference type="SUPFAM" id="SSF48576">
    <property type="entry name" value="Terpenoid synthases"/>
    <property type="match status" value="1"/>
</dbReference>
<comment type="cofactor">
    <cofactor evidence="1">
        <name>Mg(2+)</name>
        <dbReference type="ChEBI" id="CHEBI:18420"/>
    </cofactor>
</comment>
<dbReference type="RefSeq" id="WP_307368789.1">
    <property type="nucleotide sequence ID" value="NZ_JAUSUW010000001.1"/>
</dbReference>
<dbReference type="EMBL" id="JAUSUW010000001">
    <property type="protein sequence ID" value="MDQ0419408.1"/>
    <property type="molecule type" value="Genomic_DNA"/>
</dbReference>
<dbReference type="Proteomes" id="UP001238496">
    <property type="component" value="Unassembled WGS sequence"/>
</dbReference>
<reference evidence="8 9" key="1">
    <citation type="submission" date="2023-07" db="EMBL/GenBank/DDBJ databases">
        <title>Genomic Encyclopedia of Type Strains, Phase IV (KMG-IV): sequencing the most valuable type-strain genomes for metagenomic binning, comparative biology and taxonomic classification.</title>
        <authorList>
            <person name="Goeker M."/>
        </authorList>
    </citation>
    <scope>NUCLEOTIDE SEQUENCE [LARGE SCALE GENOMIC DNA]</scope>
    <source>
        <strain evidence="8 9">DSM 1111</strain>
    </source>
</reference>
<dbReference type="Pfam" id="PF00348">
    <property type="entry name" value="polyprenyl_synt"/>
    <property type="match status" value="1"/>
</dbReference>
<name>A0ABU0G2S3_9HYPH</name>
<dbReference type="EC" id="2.5.1.10" evidence="8"/>
<evidence type="ECO:0000256" key="3">
    <source>
        <dbReference type="ARBA" id="ARBA00022679"/>
    </source>
</evidence>
<keyword evidence="6" id="KW-0414">Isoprene biosynthesis</keyword>
<dbReference type="GO" id="GO:0004311">
    <property type="term" value="F:geranylgeranyl diphosphate synthase activity"/>
    <property type="evidence" value="ECO:0007669"/>
    <property type="project" value="UniProtKB-EC"/>
</dbReference>
<evidence type="ECO:0000256" key="2">
    <source>
        <dbReference type="ARBA" id="ARBA00006706"/>
    </source>
</evidence>
<dbReference type="PROSITE" id="PS00723">
    <property type="entry name" value="POLYPRENYL_SYNTHASE_1"/>
    <property type="match status" value="1"/>
</dbReference>
<evidence type="ECO:0000256" key="1">
    <source>
        <dbReference type="ARBA" id="ARBA00001946"/>
    </source>
</evidence>
<dbReference type="EC" id="2.5.1.1" evidence="8"/>
<dbReference type="InterPro" id="IPR000092">
    <property type="entry name" value="Polyprenyl_synt"/>
</dbReference>
<dbReference type="PANTHER" id="PTHR43281:SF1">
    <property type="entry name" value="FARNESYL DIPHOSPHATE SYNTHASE"/>
    <property type="match status" value="1"/>
</dbReference>
<evidence type="ECO:0000313" key="8">
    <source>
        <dbReference type="EMBL" id="MDQ0419408.1"/>
    </source>
</evidence>
<dbReference type="PROSITE" id="PS00444">
    <property type="entry name" value="POLYPRENYL_SYNTHASE_2"/>
    <property type="match status" value="1"/>
</dbReference>
<dbReference type="GO" id="GO:0004161">
    <property type="term" value="F:dimethylallyltranstransferase activity"/>
    <property type="evidence" value="ECO:0007669"/>
    <property type="project" value="UniProtKB-EC"/>
</dbReference>
<keyword evidence="5" id="KW-0460">Magnesium</keyword>
<dbReference type="Gene3D" id="1.10.600.10">
    <property type="entry name" value="Farnesyl Diphosphate Synthase"/>
    <property type="match status" value="1"/>
</dbReference>
<dbReference type="GO" id="GO:0004337">
    <property type="term" value="F:(2E,6E)-farnesyl diphosphate synthase activity"/>
    <property type="evidence" value="ECO:0007669"/>
    <property type="project" value="UniProtKB-EC"/>
</dbReference>